<organism evidence="1">
    <name type="scientific">hydrothermal vent metagenome</name>
    <dbReference type="NCBI Taxonomy" id="652676"/>
    <lineage>
        <taxon>unclassified sequences</taxon>
        <taxon>metagenomes</taxon>
        <taxon>ecological metagenomes</taxon>
    </lineage>
</organism>
<accession>A0A3B1ACS0</accession>
<evidence type="ECO:0000313" key="1">
    <source>
        <dbReference type="EMBL" id="VAW96079.1"/>
    </source>
</evidence>
<evidence type="ECO:0008006" key="2">
    <source>
        <dbReference type="Google" id="ProtNLM"/>
    </source>
</evidence>
<protein>
    <recommendedName>
        <fullName evidence="2">Transporter</fullName>
    </recommendedName>
</protein>
<sequence length="297" mass="33955">MKNTIIFIGFFYSYYIPILYSAPISFNTALPVAQGEYLIREQIIINRSGDDPSGLERNRSENNVVTTLGYGINHQWTVFGTLPYRDINLKLDTNNTRVTRSNRGFADLTIFARYIAYKENYKAKTFRVAPFLGLKLPTANDSANDNLGNLPRTTQLSSGAHDIFAGVVLTWQSLLQQIDAQISYRMSKESNGFEIGRIVRFDGSYQYRIWRTASTDSIPDYLYAVLETNLIHQEKNRVNNATDDNSNGRRLFISPGIQYVTMRWIVEFAVQLPIVQDLNGTALKNSYIARSSFRYNF</sequence>
<dbReference type="AlphaFoldDB" id="A0A3B1ACS0"/>
<gene>
    <name evidence="1" type="ORF">MNBD_GAMMA22-847</name>
</gene>
<dbReference type="EMBL" id="UOFS01000025">
    <property type="protein sequence ID" value="VAW96079.1"/>
    <property type="molecule type" value="Genomic_DNA"/>
</dbReference>
<reference evidence="1" key="1">
    <citation type="submission" date="2018-06" db="EMBL/GenBank/DDBJ databases">
        <authorList>
            <person name="Zhirakovskaya E."/>
        </authorList>
    </citation>
    <scope>NUCLEOTIDE SEQUENCE</scope>
</reference>
<proteinExistence type="predicted"/>
<name>A0A3B1ACS0_9ZZZZ</name>
<dbReference type="InterPro" id="IPR025737">
    <property type="entry name" value="FApF"/>
</dbReference>
<dbReference type="Pfam" id="PF13557">
    <property type="entry name" value="Phenol_MetA_deg"/>
    <property type="match status" value="1"/>
</dbReference>